<name>A0A7I7T7Z1_9MYCO</name>
<feature type="compositionally biased region" description="Low complexity" evidence="1">
    <location>
        <begin position="81"/>
        <end position="90"/>
    </location>
</feature>
<organism evidence="2 3">
    <name type="scientific">Mycolicibacterium helvum</name>
    <dbReference type="NCBI Taxonomy" id="1534349"/>
    <lineage>
        <taxon>Bacteria</taxon>
        <taxon>Bacillati</taxon>
        <taxon>Actinomycetota</taxon>
        <taxon>Actinomycetes</taxon>
        <taxon>Mycobacteriales</taxon>
        <taxon>Mycobacteriaceae</taxon>
        <taxon>Mycolicibacterium</taxon>
    </lineage>
</organism>
<dbReference type="RefSeq" id="WP_163747792.1">
    <property type="nucleotide sequence ID" value="NZ_AP022596.1"/>
</dbReference>
<evidence type="ECO:0000313" key="2">
    <source>
        <dbReference type="EMBL" id="BBY64246.1"/>
    </source>
</evidence>
<dbReference type="AlphaFoldDB" id="A0A7I7T7Z1"/>
<reference evidence="2 3" key="1">
    <citation type="journal article" date="2019" name="Emerg. Microbes Infect.">
        <title>Comprehensive subspecies identification of 175 nontuberculous mycobacteria species based on 7547 genomic profiles.</title>
        <authorList>
            <person name="Matsumoto Y."/>
            <person name="Kinjo T."/>
            <person name="Motooka D."/>
            <person name="Nabeya D."/>
            <person name="Jung N."/>
            <person name="Uechi K."/>
            <person name="Horii T."/>
            <person name="Iida T."/>
            <person name="Fujita J."/>
            <person name="Nakamura S."/>
        </authorList>
    </citation>
    <scope>NUCLEOTIDE SEQUENCE [LARGE SCALE GENOMIC DNA]</scope>
    <source>
        <strain evidence="2 3">JCM 30396</strain>
    </source>
</reference>
<dbReference type="KEGG" id="mhev:MHEL_24890"/>
<gene>
    <name evidence="2" type="ORF">MHEL_24890</name>
</gene>
<evidence type="ECO:0000256" key="1">
    <source>
        <dbReference type="SAM" id="MobiDB-lite"/>
    </source>
</evidence>
<dbReference type="Proteomes" id="UP000467148">
    <property type="component" value="Chromosome"/>
</dbReference>
<keyword evidence="3" id="KW-1185">Reference proteome</keyword>
<accession>A0A7I7T7Z1</accession>
<feature type="region of interest" description="Disordered" evidence="1">
    <location>
        <begin position="56"/>
        <end position="90"/>
    </location>
</feature>
<sequence length="106" mass="10734">MSRKVLVNMSSPKKLRKSLALDKRLLGTVVGGGAIAVLGLFGLTHPAPVSVTGNVTADSGDETKFPPYSSPAVAGMNMGATTTTQPTDEPTALATTKAVPAIKAGK</sequence>
<dbReference type="EMBL" id="AP022596">
    <property type="protein sequence ID" value="BBY64246.1"/>
    <property type="molecule type" value="Genomic_DNA"/>
</dbReference>
<protein>
    <submittedName>
        <fullName evidence="2">Uncharacterized protein</fullName>
    </submittedName>
</protein>
<proteinExistence type="predicted"/>
<evidence type="ECO:0000313" key="3">
    <source>
        <dbReference type="Proteomes" id="UP000467148"/>
    </source>
</evidence>